<feature type="compositionally biased region" description="Low complexity" evidence="1">
    <location>
        <begin position="699"/>
        <end position="714"/>
    </location>
</feature>
<dbReference type="InterPro" id="IPR004875">
    <property type="entry name" value="DDE_SF_endonuclease_dom"/>
</dbReference>
<dbReference type="GO" id="GO:0003677">
    <property type="term" value="F:DNA binding"/>
    <property type="evidence" value="ECO:0007669"/>
    <property type="project" value="TreeGrafter"/>
</dbReference>
<feature type="region of interest" description="Disordered" evidence="1">
    <location>
        <begin position="682"/>
        <end position="733"/>
    </location>
</feature>
<organism evidence="3 4">
    <name type="scientific">Rotaria magnacalcarata</name>
    <dbReference type="NCBI Taxonomy" id="392030"/>
    <lineage>
        <taxon>Eukaryota</taxon>
        <taxon>Metazoa</taxon>
        <taxon>Spiralia</taxon>
        <taxon>Gnathifera</taxon>
        <taxon>Rotifera</taxon>
        <taxon>Eurotatoria</taxon>
        <taxon>Bdelloidea</taxon>
        <taxon>Philodinida</taxon>
        <taxon>Philodinidae</taxon>
        <taxon>Rotaria</taxon>
    </lineage>
</organism>
<name>A0A817ARV6_9BILA</name>
<feature type="compositionally biased region" description="Basic residues" evidence="1">
    <location>
        <begin position="686"/>
        <end position="698"/>
    </location>
</feature>
<sequence>MTFKFSKNSRKFFSGAQPPLAQNPGSTTGTYVKKIKPNYLNADVDRALCLIKEKKLTVVDAGREYNIPLGTLYSRLSGKRGSGGRGRRPILLNDEEEFLVYVIELFQEWQQPLTRKCVINMARTYMIELGKKISPDVRLIEWFNSFMSRWRDKLKIATSMKLERIRSQSCTKEVITKWFERLHVVLSKLKLLDKPASIWNVDESGSFDDPGRRQVIVKRSTRYAISSQSGSGKSMTTVLLCTSAAGRCLPPYIIYKAAQLYDSWCPKNGYPGARYNVSTNGWADSDTFKDWFLHHFVLNVKHEKRPILLIMNGYKSHISTKIIKIALDHNVHIECLPPHSTTLLQPLDVVTLSKVKTAWRQLLETYNQKPNSKPIDKSQFALLIAELFKNSILPSHCVSGFLKSGIYPYDPRVISKEKLLEPPTVITSSSYQPVACSNSIDKSLSNFNDLTLKACPSTTRPSSCPNILLAEQTSRQNNISLTTSNPTVNCLITTNQVGLDMNHLSNSILLNSTMKDLTISPDIFSNQMASFILDGVTNDKSIDANASFNTINTSNVSNIVVNNTPVNYDDNGNKTYTDRNLYTDNISTFASTSKHYIAPLPVTHLNANASNNSCEISSNDYSTLPSNQNDKLTTQTVLNAITTAIGKHMSPMITSTNKRKRMVERPYGESLTSVKAYLKVQEKENKRKKGKPASKKTTAKSGTTTTTDNNSSKISTKKNSENEENSVKSDDRFLAKKRPVKRADGLRRNRVKINAVLCRFIAVSDGLSDGRMILLGSATADQDSKPKEVPIATPVSSMQHQYISNTIYQPPFYNTSPLNQPVLQSQLIPYSSYATGPFDQSQRDNAASQSWVYWQYPNTNNYPL</sequence>
<gene>
    <name evidence="3" type="ORF">MBJ925_LOCUS38689</name>
</gene>
<evidence type="ECO:0000259" key="2">
    <source>
        <dbReference type="Pfam" id="PF03184"/>
    </source>
</evidence>
<protein>
    <recommendedName>
        <fullName evidence="2">DDE-1 domain-containing protein</fullName>
    </recommendedName>
</protein>
<proteinExistence type="predicted"/>
<dbReference type="EMBL" id="CAJNRE010021722">
    <property type="protein sequence ID" value="CAF2262005.1"/>
    <property type="molecule type" value="Genomic_DNA"/>
</dbReference>
<dbReference type="PANTHER" id="PTHR19303">
    <property type="entry name" value="TRANSPOSON"/>
    <property type="match status" value="1"/>
</dbReference>
<evidence type="ECO:0000256" key="1">
    <source>
        <dbReference type="SAM" id="MobiDB-lite"/>
    </source>
</evidence>
<accession>A0A817ARV6</accession>
<dbReference type="GO" id="GO:0005634">
    <property type="term" value="C:nucleus"/>
    <property type="evidence" value="ECO:0007669"/>
    <property type="project" value="TreeGrafter"/>
</dbReference>
<evidence type="ECO:0000313" key="3">
    <source>
        <dbReference type="EMBL" id="CAF2262005.1"/>
    </source>
</evidence>
<feature type="compositionally biased region" description="Basic and acidic residues" evidence="1">
    <location>
        <begin position="718"/>
        <end position="733"/>
    </location>
</feature>
<dbReference type="AlphaFoldDB" id="A0A817ARV6"/>
<dbReference type="Proteomes" id="UP000663824">
    <property type="component" value="Unassembled WGS sequence"/>
</dbReference>
<feature type="domain" description="DDE-1" evidence="2">
    <location>
        <begin position="236"/>
        <end position="379"/>
    </location>
</feature>
<dbReference type="PANTHER" id="PTHR19303:SF74">
    <property type="entry name" value="POGO TRANSPOSABLE ELEMENT WITH KRAB DOMAIN"/>
    <property type="match status" value="1"/>
</dbReference>
<evidence type="ECO:0000313" key="4">
    <source>
        <dbReference type="Proteomes" id="UP000663824"/>
    </source>
</evidence>
<comment type="caution">
    <text evidence="3">The sequence shown here is derived from an EMBL/GenBank/DDBJ whole genome shotgun (WGS) entry which is preliminary data.</text>
</comment>
<dbReference type="InterPro" id="IPR050863">
    <property type="entry name" value="CenT-Element_Derived"/>
</dbReference>
<dbReference type="Gene3D" id="1.10.10.60">
    <property type="entry name" value="Homeodomain-like"/>
    <property type="match status" value="1"/>
</dbReference>
<dbReference type="Pfam" id="PF03184">
    <property type="entry name" value="DDE_1"/>
    <property type="match status" value="1"/>
</dbReference>
<reference evidence="3" key="1">
    <citation type="submission" date="2021-02" db="EMBL/GenBank/DDBJ databases">
        <authorList>
            <person name="Nowell W R."/>
        </authorList>
    </citation>
    <scope>NUCLEOTIDE SEQUENCE</scope>
</reference>